<evidence type="ECO:0000256" key="2">
    <source>
        <dbReference type="ARBA" id="ARBA00012438"/>
    </source>
</evidence>
<dbReference type="InterPro" id="IPR003594">
    <property type="entry name" value="HATPase_dom"/>
</dbReference>
<keyword evidence="3" id="KW-0597">Phosphoprotein</keyword>
<dbReference type="Gene3D" id="1.20.5.1930">
    <property type="match status" value="1"/>
</dbReference>
<evidence type="ECO:0000256" key="8">
    <source>
        <dbReference type="ARBA" id="ARBA00023012"/>
    </source>
</evidence>
<dbReference type="InterPro" id="IPR036890">
    <property type="entry name" value="HATPase_C_sf"/>
</dbReference>
<evidence type="ECO:0000256" key="5">
    <source>
        <dbReference type="ARBA" id="ARBA00022741"/>
    </source>
</evidence>
<dbReference type="InterPro" id="IPR050482">
    <property type="entry name" value="Sensor_HK_TwoCompSys"/>
</dbReference>
<keyword evidence="9" id="KW-0812">Transmembrane</keyword>
<evidence type="ECO:0000256" key="7">
    <source>
        <dbReference type="ARBA" id="ARBA00022840"/>
    </source>
</evidence>
<dbReference type="Gene3D" id="3.30.565.10">
    <property type="entry name" value="Histidine kinase-like ATPase, C-terminal domain"/>
    <property type="match status" value="1"/>
</dbReference>
<accession>A0ABQ4EKG7</accession>
<sequence length="407" mass="43831">MDTPHLLRPSLRHRLPTAVRTALVWCGIAAFPLVLALTVAIVPDDGPGRYYYNVLETIPRYALPALVMALPAVLLRRSPLTTLVLMLLGSAAMTVLIHSWERGYLADLRYLQLLAINLVVGFVAATRSRRFSVTVAGLTLIAEILIGYIEPGDNAVFQPEIPTLGMLATWMLGNSVRTRRRYAEALRSQATAQAVTAERLRIARELHDLVAHSIGIIAIQAGVGSRVIQTQPAEAGAALRVIETTSRETLAGLRRVLGGLRQAGPSDPVSRDPAPGLADLDRLAVATAEAGVRVELCWRGERRPLPADIELSAYRIAQEAVTNVVRHAETPQCRVTLDYRDDDLYVEIVDEGRGGPVAATGFGITGMRERVGLLHGDFEAGPVPGAGFRVAARLPLPESVPSSAVPG</sequence>
<dbReference type="Pfam" id="PF02518">
    <property type="entry name" value="HATPase_c"/>
    <property type="match status" value="1"/>
</dbReference>
<feature type="transmembrane region" description="Helical" evidence="9">
    <location>
        <begin position="58"/>
        <end position="75"/>
    </location>
</feature>
<comment type="catalytic activity">
    <reaction evidence="1">
        <text>ATP + protein L-histidine = ADP + protein N-phospho-L-histidine.</text>
        <dbReference type="EC" id="2.7.13.3"/>
    </reaction>
</comment>
<feature type="domain" description="Histidine kinase/HSP90-like ATPase" evidence="10">
    <location>
        <begin position="308"/>
        <end position="398"/>
    </location>
</feature>
<dbReference type="RefSeq" id="WP_203856850.1">
    <property type="nucleotide sequence ID" value="NZ_BAAAZQ010000019.1"/>
</dbReference>
<dbReference type="CDD" id="cd16917">
    <property type="entry name" value="HATPase_UhpB-NarQ-NarX-like"/>
    <property type="match status" value="1"/>
</dbReference>
<protein>
    <recommendedName>
        <fullName evidence="2">histidine kinase</fullName>
        <ecNumber evidence="2">2.7.13.3</ecNumber>
    </recommendedName>
</protein>
<keyword evidence="5" id="KW-0547">Nucleotide-binding</keyword>
<dbReference type="SUPFAM" id="SSF55874">
    <property type="entry name" value="ATPase domain of HSP90 chaperone/DNA topoisomerase II/histidine kinase"/>
    <property type="match status" value="1"/>
</dbReference>
<dbReference type="Pfam" id="PF07730">
    <property type="entry name" value="HisKA_3"/>
    <property type="match status" value="1"/>
</dbReference>
<feature type="transmembrane region" description="Helical" evidence="9">
    <location>
        <begin position="131"/>
        <end position="149"/>
    </location>
</feature>
<evidence type="ECO:0000256" key="9">
    <source>
        <dbReference type="SAM" id="Phobius"/>
    </source>
</evidence>
<dbReference type="InterPro" id="IPR011712">
    <property type="entry name" value="Sig_transdc_His_kin_sub3_dim/P"/>
</dbReference>
<keyword evidence="4" id="KW-0808">Transferase</keyword>
<evidence type="ECO:0000256" key="6">
    <source>
        <dbReference type="ARBA" id="ARBA00022777"/>
    </source>
</evidence>
<feature type="transmembrane region" description="Helical" evidence="9">
    <location>
        <begin position="106"/>
        <end position="124"/>
    </location>
</feature>
<keyword evidence="8" id="KW-0902">Two-component regulatory system</keyword>
<gene>
    <name evidence="11" type="ORF">Pma05_18150</name>
</gene>
<proteinExistence type="predicted"/>
<keyword evidence="6 11" id="KW-0418">Kinase</keyword>
<dbReference type="PANTHER" id="PTHR24421:SF10">
    <property type="entry name" value="NITRATE_NITRITE SENSOR PROTEIN NARQ"/>
    <property type="match status" value="1"/>
</dbReference>
<keyword evidence="12" id="KW-1185">Reference proteome</keyword>
<evidence type="ECO:0000256" key="4">
    <source>
        <dbReference type="ARBA" id="ARBA00022679"/>
    </source>
</evidence>
<keyword evidence="9" id="KW-1133">Transmembrane helix</keyword>
<comment type="caution">
    <text evidence="11">The sequence shown here is derived from an EMBL/GenBank/DDBJ whole genome shotgun (WGS) entry which is preliminary data.</text>
</comment>
<evidence type="ECO:0000256" key="1">
    <source>
        <dbReference type="ARBA" id="ARBA00000085"/>
    </source>
</evidence>
<dbReference type="PANTHER" id="PTHR24421">
    <property type="entry name" value="NITRATE/NITRITE SENSOR PROTEIN NARX-RELATED"/>
    <property type="match status" value="1"/>
</dbReference>
<dbReference type="SMART" id="SM00387">
    <property type="entry name" value="HATPase_c"/>
    <property type="match status" value="1"/>
</dbReference>
<keyword evidence="9" id="KW-0472">Membrane</keyword>
<evidence type="ECO:0000313" key="12">
    <source>
        <dbReference type="Proteomes" id="UP000621500"/>
    </source>
</evidence>
<reference evidence="11 12" key="1">
    <citation type="submission" date="2021-01" db="EMBL/GenBank/DDBJ databases">
        <title>Whole genome shotgun sequence of Plantactinospora mayteni NBRC 109088.</title>
        <authorList>
            <person name="Komaki H."/>
            <person name="Tamura T."/>
        </authorList>
    </citation>
    <scope>NUCLEOTIDE SEQUENCE [LARGE SCALE GENOMIC DNA]</scope>
    <source>
        <strain evidence="11 12">NBRC 109088</strain>
    </source>
</reference>
<dbReference type="EMBL" id="BONX01000009">
    <property type="protein sequence ID" value="GIG95242.1"/>
    <property type="molecule type" value="Genomic_DNA"/>
</dbReference>
<evidence type="ECO:0000313" key="11">
    <source>
        <dbReference type="EMBL" id="GIG95242.1"/>
    </source>
</evidence>
<feature type="transmembrane region" description="Helical" evidence="9">
    <location>
        <begin position="82"/>
        <end position="100"/>
    </location>
</feature>
<organism evidence="11 12">
    <name type="scientific">Plantactinospora mayteni</name>
    <dbReference type="NCBI Taxonomy" id="566021"/>
    <lineage>
        <taxon>Bacteria</taxon>
        <taxon>Bacillati</taxon>
        <taxon>Actinomycetota</taxon>
        <taxon>Actinomycetes</taxon>
        <taxon>Micromonosporales</taxon>
        <taxon>Micromonosporaceae</taxon>
        <taxon>Plantactinospora</taxon>
    </lineage>
</organism>
<feature type="transmembrane region" description="Helical" evidence="9">
    <location>
        <begin position="21"/>
        <end position="42"/>
    </location>
</feature>
<evidence type="ECO:0000259" key="10">
    <source>
        <dbReference type="SMART" id="SM00387"/>
    </source>
</evidence>
<dbReference type="GO" id="GO:0016301">
    <property type="term" value="F:kinase activity"/>
    <property type="evidence" value="ECO:0007669"/>
    <property type="project" value="UniProtKB-KW"/>
</dbReference>
<evidence type="ECO:0000256" key="3">
    <source>
        <dbReference type="ARBA" id="ARBA00022553"/>
    </source>
</evidence>
<keyword evidence="7" id="KW-0067">ATP-binding</keyword>
<dbReference type="Proteomes" id="UP000621500">
    <property type="component" value="Unassembled WGS sequence"/>
</dbReference>
<dbReference type="EC" id="2.7.13.3" evidence="2"/>
<name>A0ABQ4EKG7_9ACTN</name>